<dbReference type="EMBL" id="VUMU01000020">
    <property type="protein sequence ID" value="MST59127.1"/>
    <property type="molecule type" value="Genomic_DNA"/>
</dbReference>
<keyword evidence="1" id="KW-0812">Transmembrane</keyword>
<dbReference type="AlphaFoldDB" id="A0A6L5YN67"/>
<comment type="caution">
    <text evidence="2">The sequence shown here is derived from an EMBL/GenBank/DDBJ whole genome shotgun (WGS) entry which is preliminary data.</text>
</comment>
<feature type="transmembrane region" description="Helical" evidence="1">
    <location>
        <begin position="135"/>
        <end position="152"/>
    </location>
</feature>
<keyword evidence="1" id="KW-0472">Membrane</keyword>
<reference evidence="2 3" key="1">
    <citation type="submission" date="2019-08" db="EMBL/GenBank/DDBJ databases">
        <title>In-depth cultivation of the pig gut microbiome towards novel bacterial diversity and tailored functional studies.</title>
        <authorList>
            <person name="Wylensek D."/>
            <person name="Hitch T.C.A."/>
            <person name="Clavel T."/>
        </authorList>
    </citation>
    <scope>NUCLEOTIDE SEQUENCE [LARGE SCALE GENOMIC DNA]</scope>
    <source>
        <strain evidence="2 3">WCA3-601-WT-6H</strain>
    </source>
</reference>
<evidence type="ECO:0000256" key="1">
    <source>
        <dbReference type="SAM" id="Phobius"/>
    </source>
</evidence>
<dbReference type="Pfam" id="PF19510">
    <property type="entry name" value="DUF6044"/>
    <property type="match status" value="1"/>
</dbReference>
<accession>A0A6L5YN67</accession>
<proteinExistence type="predicted"/>
<dbReference type="Proteomes" id="UP000476055">
    <property type="component" value="Unassembled WGS sequence"/>
</dbReference>
<organism evidence="2 3">
    <name type="scientific">Waltera intestinalis</name>
    <dbReference type="NCBI Taxonomy" id="2606635"/>
    <lineage>
        <taxon>Bacteria</taxon>
        <taxon>Bacillati</taxon>
        <taxon>Bacillota</taxon>
        <taxon>Clostridia</taxon>
        <taxon>Lachnospirales</taxon>
        <taxon>Lachnospiraceae</taxon>
        <taxon>Waltera</taxon>
    </lineage>
</organism>
<gene>
    <name evidence="2" type="ORF">FYJ59_12940</name>
</gene>
<keyword evidence="1" id="KW-1133">Transmembrane helix</keyword>
<feature type="transmembrane region" description="Helical" evidence="1">
    <location>
        <begin position="221"/>
        <end position="241"/>
    </location>
</feature>
<dbReference type="RefSeq" id="WP_154498512.1">
    <property type="nucleotide sequence ID" value="NZ_VUMU01000020.1"/>
</dbReference>
<feature type="transmembrane region" description="Helical" evidence="1">
    <location>
        <begin position="26"/>
        <end position="45"/>
    </location>
</feature>
<evidence type="ECO:0000313" key="3">
    <source>
        <dbReference type="Proteomes" id="UP000476055"/>
    </source>
</evidence>
<feature type="transmembrane region" description="Helical" evidence="1">
    <location>
        <begin position="387"/>
        <end position="405"/>
    </location>
</feature>
<name>A0A6L5YN67_9FIRM</name>
<evidence type="ECO:0000313" key="2">
    <source>
        <dbReference type="EMBL" id="MST59127.1"/>
    </source>
</evidence>
<dbReference type="InterPro" id="IPR046107">
    <property type="entry name" value="DUF6044"/>
</dbReference>
<keyword evidence="3" id="KW-1185">Reference proteome</keyword>
<protein>
    <recommendedName>
        <fullName evidence="4">Glycosyltransferase RgtA/B/C/D-like domain-containing protein</fullName>
    </recommendedName>
</protein>
<feature type="transmembrane region" description="Helical" evidence="1">
    <location>
        <begin position="109"/>
        <end position="129"/>
    </location>
</feature>
<feature type="transmembrane region" description="Helical" evidence="1">
    <location>
        <begin position="355"/>
        <end position="375"/>
    </location>
</feature>
<evidence type="ECO:0008006" key="4">
    <source>
        <dbReference type="Google" id="ProtNLM"/>
    </source>
</evidence>
<feature type="transmembrane region" description="Helical" evidence="1">
    <location>
        <begin position="283"/>
        <end position="301"/>
    </location>
</feature>
<sequence length="591" mass="67455">MNKLHKKVFTILKQTDVLIQHLDHCTLWWIGILITVVFFLPYFALGDGCIFEINDQLDESIMNYMLPARHLWDGSTIYPEMLNGVNASGMQPSAVLFLPLYRLISARTAFLTQYIICFLLAFSGMYLLVKEITDSSILAMIAGGSFCVLPLYPVYGLSEFGIPLILYGALCLWKQKNVIWGLLITVVFGLTSHLVYIGYVVLGFWVIALVYALAKKKKNQWFTIGFAVLFVIYVLVNRALIREILFGTGSYVSHREEMVSSAMPFWKTFLDVFQNSAQHAPSLHKYLILPIILFLILGAFCKKDVTDRKIYKAAVANFLLLIAIALFYAFCHATLVSNFKNSVSGFLRYFQIHRFYWLYPAGWYLEFALAAAVLWRMKLPGIGNPVLLGKLAVICFCLLPTLQLLKVNSGMYLNVNQINNGSGVTGYISWESWFAEDLMQEIDDAIGRDKSTYRVAHLGISPAPSLMHGFYTVDGYSNNYPLEYKHRFREVIAAELEKNEEVRVYFDLWGNRCYLFNNITGNYMQLKKGNTLVYEGLEFDMDALRELGCEYLFSGAEIGDAERMGLELVGYYETDDSYWGIWVYCVVKEAE</sequence>
<feature type="transmembrane region" description="Helical" evidence="1">
    <location>
        <begin position="194"/>
        <end position="214"/>
    </location>
</feature>
<feature type="transmembrane region" description="Helical" evidence="1">
    <location>
        <begin position="313"/>
        <end position="335"/>
    </location>
</feature>